<dbReference type="InterPro" id="IPR013606">
    <property type="entry name" value="I-BAR_dom"/>
</dbReference>
<sequence>MKLLSRSHALTPTLIRERPAGFGKQRVSGATKEIGSALTRMCMRHRSIETKMKLFTTALMDNLISPLELKIEEWKKVASQLDKDHAKEYKKARADIKKKSSDTIKLQKKVKKDLQSESTVMKVEMLRLKGVGASALPARK</sequence>
<evidence type="ECO:0000259" key="1">
    <source>
        <dbReference type="PROSITE" id="PS51338"/>
    </source>
</evidence>
<protein>
    <recommendedName>
        <fullName evidence="1">IMD domain-containing protein</fullName>
    </recommendedName>
</protein>
<reference evidence="2 3" key="1">
    <citation type="submission" date="2024-09" db="EMBL/GenBank/DDBJ databases">
        <title>A chromosome-level genome assembly of Gray's grenadier anchovy, Coilia grayii.</title>
        <authorList>
            <person name="Fu Z."/>
        </authorList>
    </citation>
    <scope>NUCLEOTIDE SEQUENCE [LARGE SCALE GENOMIC DNA]</scope>
    <source>
        <strain evidence="2">G4</strain>
        <tissue evidence="2">Muscle</tissue>
    </source>
</reference>
<dbReference type="PANTHER" id="PTHR15708">
    <property type="entry name" value="ACTIN BUNDLING/MISSING IN METASTASIS-RELATED"/>
    <property type="match status" value="1"/>
</dbReference>
<dbReference type="InterPro" id="IPR030127">
    <property type="entry name" value="MTSS1/MTSS2"/>
</dbReference>
<dbReference type="InterPro" id="IPR027267">
    <property type="entry name" value="AH/BAR_dom_sf"/>
</dbReference>
<dbReference type="Pfam" id="PF08397">
    <property type="entry name" value="IMD"/>
    <property type="match status" value="1"/>
</dbReference>
<gene>
    <name evidence="2" type="ORF">ACEWY4_012892</name>
</gene>
<keyword evidence="3" id="KW-1185">Reference proteome</keyword>
<dbReference type="PANTHER" id="PTHR15708:SF14">
    <property type="entry name" value="METASTASIS SUPPRESSOR 1 ISOFORM X1"/>
    <property type="match status" value="1"/>
</dbReference>
<comment type="caution">
    <text evidence="2">The sequence shown here is derived from an EMBL/GenBank/DDBJ whole genome shotgun (WGS) entry which is preliminary data.</text>
</comment>
<dbReference type="EMBL" id="JBHFQA010000011">
    <property type="protein sequence ID" value="KAL2090629.1"/>
    <property type="molecule type" value="Genomic_DNA"/>
</dbReference>
<organism evidence="2 3">
    <name type="scientific">Coilia grayii</name>
    <name type="common">Gray's grenadier anchovy</name>
    <dbReference type="NCBI Taxonomy" id="363190"/>
    <lineage>
        <taxon>Eukaryota</taxon>
        <taxon>Metazoa</taxon>
        <taxon>Chordata</taxon>
        <taxon>Craniata</taxon>
        <taxon>Vertebrata</taxon>
        <taxon>Euteleostomi</taxon>
        <taxon>Actinopterygii</taxon>
        <taxon>Neopterygii</taxon>
        <taxon>Teleostei</taxon>
        <taxon>Clupei</taxon>
        <taxon>Clupeiformes</taxon>
        <taxon>Clupeoidei</taxon>
        <taxon>Engraulidae</taxon>
        <taxon>Coilinae</taxon>
        <taxon>Coilia</taxon>
    </lineage>
</organism>
<accession>A0ABD1JUT8</accession>
<dbReference type="AlphaFoldDB" id="A0ABD1JUT8"/>
<evidence type="ECO:0000313" key="2">
    <source>
        <dbReference type="EMBL" id="KAL2090629.1"/>
    </source>
</evidence>
<proteinExistence type="predicted"/>
<evidence type="ECO:0000313" key="3">
    <source>
        <dbReference type="Proteomes" id="UP001591681"/>
    </source>
</evidence>
<dbReference type="Proteomes" id="UP001591681">
    <property type="component" value="Unassembled WGS sequence"/>
</dbReference>
<dbReference type="PROSITE" id="PS51338">
    <property type="entry name" value="IMD"/>
    <property type="match status" value="1"/>
</dbReference>
<feature type="domain" description="IMD" evidence="1">
    <location>
        <begin position="1"/>
        <end position="140"/>
    </location>
</feature>
<name>A0ABD1JUT8_9TELE</name>
<dbReference type="SUPFAM" id="SSF103657">
    <property type="entry name" value="BAR/IMD domain-like"/>
    <property type="match status" value="1"/>
</dbReference>
<dbReference type="Gene3D" id="1.20.1270.60">
    <property type="entry name" value="Arfaptin homology (AH) domain/BAR domain"/>
    <property type="match status" value="1"/>
</dbReference>